<name>K2G0R8_9BACT</name>
<dbReference type="EMBL" id="AMFJ01000429">
    <property type="protein sequence ID" value="EKE27757.1"/>
    <property type="molecule type" value="Genomic_DNA"/>
</dbReference>
<dbReference type="AlphaFoldDB" id="K2G0R8"/>
<keyword evidence="1" id="KW-0472">Membrane</keyword>
<evidence type="ECO:0000256" key="1">
    <source>
        <dbReference type="SAM" id="Phobius"/>
    </source>
</evidence>
<keyword evidence="1" id="KW-0812">Transmembrane</keyword>
<proteinExistence type="predicted"/>
<feature type="non-terminal residue" evidence="2">
    <location>
        <position position="1"/>
    </location>
</feature>
<accession>K2G0R8</accession>
<keyword evidence="1" id="KW-1133">Transmembrane helix</keyword>
<protein>
    <submittedName>
        <fullName evidence="2">Uncharacterized protein</fullName>
    </submittedName>
</protein>
<gene>
    <name evidence="2" type="ORF">ACD_3C00155G0001</name>
</gene>
<organism evidence="2">
    <name type="scientific">uncultured bacterium</name>
    <name type="common">gcode 4</name>
    <dbReference type="NCBI Taxonomy" id="1234023"/>
    <lineage>
        <taxon>Bacteria</taxon>
        <taxon>environmental samples</taxon>
    </lineage>
</organism>
<comment type="caution">
    <text evidence="2">The sequence shown here is derived from an EMBL/GenBank/DDBJ whole genome shotgun (WGS) entry which is preliminary data.</text>
</comment>
<reference evidence="2" key="1">
    <citation type="journal article" date="2012" name="Science">
        <title>Fermentation, hydrogen, and sulfur metabolism in multiple uncultivated bacterial phyla.</title>
        <authorList>
            <person name="Wrighton K.C."/>
            <person name="Thomas B.C."/>
            <person name="Sharon I."/>
            <person name="Miller C.S."/>
            <person name="Castelle C.J."/>
            <person name="VerBerkmoes N.C."/>
            <person name="Wilkins M.J."/>
            <person name="Hettich R.L."/>
            <person name="Lipton M.S."/>
            <person name="Williams K.H."/>
            <person name="Long P.E."/>
            <person name="Banfield J.F."/>
        </authorList>
    </citation>
    <scope>NUCLEOTIDE SEQUENCE [LARGE SCALE GENOMIC DNA]</scope>
</reference>
<feature type="transmembrane region" description="Helical" evidence="1">
    <location>
        <begin position="125"/>
        <end position="143"/>
    </location>
</feature>
<sequence>RDTFWGQINEDVSNKDYIEYLMKKNNISSKASVEEVKCNPKLTSNEKSLIISHISCGISNNPIKPTVENYEVMQKQARDVFDSYAFQSLNSSLNTTNGTPTGAIDSPALARQVTEDPSILSGKPLTVIAAWFAIIYALWYTKGTWFDFWTWVKRWFIWLFWLILWTAVAKEWWVDPKKLLKEWVDKLKEGGAKVQDAASDAAASATSAAKTAEGWKQEKAAELTNSQMMATQKVLNKTDFVSKIDFAAEKTKKWKTVDYVNFINSPKFQDIPLESFFYNKDQKTNIFLNTRDIDPAIVLPSNLDPLILKRVLRVYLTWEERIDWNKPIPGVDEFRKFESAYIKEKEKNKNLRFTKLVSDIYSK</sequence>
<feature type="transmembrane region" description="Helical" evidence="1">
    <location>
        <begin position="155"/>
        <end position="173"/>
    </location>
</feature>
<evidence type="ECO:0000313" key="2">
    <source>
        <dbReference type="EMBL" id="EKE27757.1"/>
    </source>
</evidence>